<keyword evidence="2" id="KW-1185">Reference proteome</keyword>
<evidence type="ECO:0000313" key="2">
    <source>
        <dbReference type="Proteomes" id="UP000499080"/>
    </source>
</evidence>
<sequence length="124" mass="14540">MKENWKVRWSDSRKGIWTKTFYEKVDTKRICGDFYFNQVLTGQGVFDSYQASMFGKSVECQCGQNIESVSHVILESELRRDLRSKCPKNCKNKDLKELVPIQEFLSQASAIIRALYETRLKDWS</sequence>
<dbReference type="AlphaFoldDB" id="A0A4Y2L487"/>
<comment type="caution">
    <text evidence="1">The sequence shown here is derived from an EMBL/GenBank/DDBJ whole genome shotgun (WGS) entry which is preliminary data.</text>
</comment>
<evidence type="ECO:0000313" key="1">
    <source>
        <dbReference type="EMBL" id="GBN08426.1"/>
    </source>
</evidence>
<name>A0A4Y2L487_ARAVE</name>
<dbReference type="Proteomes" id="UP000499080">
    <property type="component" value="Unassembled WGS sequence"/>
</dbReference>
<gene>
    <name evidence="1" type="ORF">AVEN_128649_1</name>
</gene>
<protein>
    <submittedName>
        <fullName evidence="1">Uncharacterized protein</fullName>
    </submittedName>
</protein>
<proteinExistence type="predicted"/>
<dbReference type="EMBL" id="BGPR01005261">
    <property type="protein sequence ID" value="GBN08426.1"/>
    <property type="molecule type" value="Genomic_DNA"/>
</dbReference>
<organism evidence="1 2">
    <name type="scientific">Araneus ventricosus</name>
    <name type="common">Orbweaver spider</name>
    <name type="synonym">Epeira ventricosa</name>
    <dbReference type="NCBI Taxonomy" id="182803"/>
    <lineage>
        <taxon>Eukaryota</taxon>
        <taxon>Metazoa</taxon>
        <taxon>Ecdysozoa</taxon>
        <taxon>Arthropoda</taxon>
        <taxon>Chelicerata</taxon>
        <taxon>Arachnida</taxon>
        <taxon>Araneae</taxon>
        <taxon>Araneomorphae</taxon>
        <taxon>Entelegynae</taxon>
        <taxon>Araneoidea</taxon>
        <taxon>Araneidae</taxon>
        <taxon>Araneus</taxon>
    </lineage>
</organism>
<reference evidence="1 2" key="1">
    <citation type="journal article" date="2019" name="Sci. Rep.">
        <title>Orb-weaving spider Araneus ventricosus genome elucidates the spidroin gene catalogue.</title>
        <authorList>
            <person name="Kono N."/>
            <person name="Nakamura H."/>
            <person name="Ohtoshi R."/>
            <person name="Moran D.A.P."/>
            <person name="Shinohara A."/>
            <person name="Yoshida Y."/>
            <person name="Fujiwara M."/>
            <person name="Mori M."/>
            <person name="Tomita M."/>
            <person name="Arakawa K."/>
        </authorList>
    </citation>
    <scope>NUCLEOTIDE SEQUENCE [LARGE SCALE GENOMIC DNA]</scope>
</reference>
<accession>A0A4Y2L487</accession>
<dbReference type="OrthoDB" id="6437556at2759"/>